<dbReference type="EMBL" id="CM039438">
    <property type="protein sequence ID" value="KAI4301037.1"/>
    <property type="molecule type" value="Genomic_DNA"/>
</dbReference>
<organism evidence="1 2">
    <name type="scientific">Bauhinia variegata</name>
    <name type="common">Purple orchid tree</name>
    <name type="synonym">Phanera variegata</name>
    <dbReference type="NCBI Taxonomy" id="167791"/>
    <lineage>
        <taxon>Eukaryota</taxon>
        <taxon>Viridiplantae</taxon>
        <taxon>Streptophyta</taxon>
        <taxon>Embryophyta</taxon>
        <taxon>Tracheophyta</taxon>
        <taxon>Spermatophyta</taxon>
        <taxon>Magnoliopsida</taxon>
        <taxon>eudicotyledons</taxon>
        <taxon>Gunneridae</taxon>
        <taxon>Pentapetalae</taxon>
        <taxon>rosids</taxon>
        <taxon>fabids</taxon>
        <taxon>Fabales</taxon>
        <taxon>Fabaceae</taxon>
        <taxon>Cercidoideae</taxon>
        <taxon>Cercideae</taxon>
        <taxon>Bauhiniinae</taxon>
        <taxon>Bauhinia</taxon>
    </lineage>
</organism>
<proteinExistence type="predicted"/>
<keyword evidence="2" id="KW-1185">Reference proteome</keyword>
<evidence type="ECO:0000313" key="2">
    <source>
        <dbReference type="Proteomes" id="UP000828941"/>
    </source>
</evidence>
<reference evidence="1 2" key="1">
    <citation type="journal article" date="2022" name="DNA Res.">
        <title>Chromosomal-level genome assembly of the orchid tree Bauhinia variegata (Leguminosae; Cercidoideae) supports the allotetraploid origin hypothesis of Bauhinia.</title>
        <authorList>
            <person name="Zhong Y."/>
            <person name="Chen Y."/>
            <person name="Zheng D."/>
            <person name="Pang J."/>
            <person name="Liu Y."/>
            <person name="Luo S."/>
            <person name="Meng S."/>
            <person name="Qian L."/>
            <person name="Wei D."/>
            <person name="Dai S."/>
            <person name="Zhou R."/>
        </authorList>
    </citation>
    <scope>NUCLEOTIDE SEQUENCE [LARGE SCALE GENOMIC DNA]</scope>
    <source>
        <strain evidence="1">BV-YZ2020</strain>
    </source>
</reference>
<dbReference type="Proteomes" id="UP000828941">
    <property type="component" value="Chromosome 13"/>
</dbReference>
<gene>
    <name evidence="1" type="ORF">L6164_034356</name>
</gene>
<sequence>MISSALFSLSEPNLYPRVKVRVPEQEDNKSQENDSGTWLFLKFIESLYFEEEENTSTKSPLSIVRGTVTEAYPQHLITRSTPASKGMVKGIRQNGEGAKGNVRASSVPRPRAVLSSPENDGIYASINGSNNHRLSDSSHRRNKGVQEKVGVEAKAKAINRKTPPSHRTMSTLRACHAKRGQA</sequence>
<evidence type="ECO:0000313" key="1">
    <source>
        <dbReference type="EMBL" id="KAI4301037.1"/>
    </source>
</evidence>
<name>A0ACB9KUN0_BAUVA</name>
<accession>A0ACB9KUN0</accession>
<protein>
    <submittedName>
        <fullName evidence="1">Uncharacterized protein</fullName>
    </submittedName>
</protein>
<comment type="caution">
    <text evidence="1">The sequence shown here is derived from an EMBL/GenBank/DDBJ whole genome shotgun (WGS) entry which is preliminary data.</text>
</comment>